<dbReference type="CDD" id="cd07041">
    <property type="entry name" value="STAS_RsbR_RsbS_like"/>
    <property type="match status" value="1"/>
</dbReference>
<protein>
    <submittedName>
        <fullName evidence="3">STAS domain-containing protein</fullName>
    </submittedName>
</protein>
<dbReference type="Pfam" id="PF01740">
    <property type="entry name" value="STAS"/>
    <property type="match status" value="1"/>
</dbReference>
<evidence type="ECO:0000256" key="1">
    <source>
        <dbReference type="ARBA" id="ARBA00022553"/>
    </source>
</evidence>
<proteinExistence type="predicted"/>
<dbReference type="EMBL" id="JAGYPG010000003">
    <property type="protein sequence ID" value="MBS4196756.1"/>
    <property type="molecule type" value="Genomic_DNA"/>
</dbReference>
<reference evidence="3 4" key="1">
    <citation type="submission" date="2021-05" db="EMBL/GenBank/DDBJ databases">
        <title>Novel Bacillus species.</title>
        <authorList>
            <person name="Liu G."/>
        </authorList>
    </citation>
    <scope>NUCLEOTIDE SEQUENCE [LARGE SCALE GENOMIC DNA]</scope>
    <source>
        <strain evidence="4">FJAT-49780</strain>
    </source>
</reference>
<dbReference type="InterPro" id="IPR002645">
    <property type="entry name" value="STAS_dom"/>
</dbReference>
<dbReference type="SUPFAM" id="SSF52091">
    <property type="entry name" value="SpoIIaa-like"/>
    <property type="match status" value="1"/>
</dbReference>
<gene>
    <name evidence="3" type="ORF">KHA97_17030</name>
</gene>
<name>A0A942THA7_9BACI</name>
<accession>A0A942THA7</accession>
<evidence type="ECO:0000313" key="4">
    <source>
        <dbReference type="Proteomes" id="UP000681414"/>
    </source>
</evidence>
<feature type="domain" description="STAS" evidence="2">
    <location>
        <begin position="165"/>
        <end position="276"/>
    </location>
</feature>
<dbReference type="PANTHER" id="PTHR33745">
    <property type="entry name" value="RSBT ANTAGONIST PROTEIN RSBS-RELATED"/>
    <property type="match status" value="1"/>
</dbReference>
<dbReference type="Gene3D" id="3.30.750.24">
    <property type="entry name" value="STAS domain"/>
    <property type="match status" value="1"/>
</dbReference>
<dbReference type="AlphaFoldDB" id="A0A942THA7"/>
<dbReference type="InterPro" id="IPR051932">
    <property type="entry name" value="Bact_StressResp_Reg"/>
</dbReference>
<organism evidence="3 4">
    <name type="scientific">Lederbergia citri</name>
    <dbReference type="NCBI Taxonomy" id="2833580"/>
    <lineage>
        <taxon>Bacteria</taxon>
        <taxon>Bacillati</taxon>
        <taxon>Bacillota</taxon>
        <taxon>Bacilli</taxon>
        <taxon>Bacillales</taxon>
        <taxon>Bacillaceae</taxon>
        <taxon>Lederbergia</taxon>
    </lineage>
</organism>
<evidence type="ECO:0000313" key="3">
    <source>
        <dbReference type="EMBL" id="MBS4196756.1"/>
    </source>
</evidence>
<sequence length="281" mass="31746">MEGNKSFHVLLGDYIIENSYQAAVRLNKTFDKPFVDSFVSSEYMELLNKWRADFLVLLGQAVKQLSKDSMWDRVTEWARLSGTSAVDFQLSLDEALKTLTSWRTVIWEMMIEVLREHNVNGEEVVAVNRILDPLIDHAGYIFSVSFVENHRKTLELAQKAIQEYSVPVVSLTDEIAILPLIGDLDTHRAKILKENTLDSCAKLENEFLIIDLSGVPMMDTMVANELFQVTNSLRLIGVETVLTGLRPEIAQAIVHLGISFDGILIEKSLKNALESLNKVHK</sequence>
<dbReference type="PANTHER" id="PTHR33745:SF3">
    <property type="entry name" value="RSBT CO-ANTAGONIST PROTEIN RSBRC"/>
    <property type="match status" value="1"/>
</dbReference>
<evidence type="ECO:0000259" key="2">
    <source>
        <dbReference type="PROSITE" id="PS50801"/>
    </source>
</evidence>
<dbReference type="InterPro" id="IPR036513">
    <property type="entry name" value="STAS_dom_sf"/>
</dbReference>
<dbReference type="Proteomes" id="UP000681414">
    <property type="component" value="Unassembled WGS sequence"/>
</dbReference>
<dbReference type="RefSeq" id="WP_213125974.1">
    <property type="nucleotide sequence ID" value="NZ_JAGYPG010000003.1"/>
</dbReference>
<comment type="caution">
    <text evidence="3">The sequence shown here is derived from an EMBL/GenBank/DDBJ whole genome shotgun (WGS) entry which is preliminary data.</text>
</comment>
<keyword evidence="4" id="KW-1185">Reference proteome</keyword>
<dbReference type="PROSITE" id="PS50801">
    <property type="entry name" value="STAS"/>
    <property type="match status" value="1"/>
</dbReference>
<keyword evidence="1" id="KW-0597">Phosphoprotein</keyword>